<dbReference type="EMBL" id="CM042028">
    <property type="protein sequence ID" value="KAI3798967.1"/>
    <property type="molecule type" value="Genomic_DNA"/>
</dbReference>
<accession>A0ACB9HT10</accession>
<protein>
    <submittedName>
        <fullName evidence="1">Uncharacterized protein</fullName>
    </submittedName>
</protein>
<sequence>MYIEELRRDFGGEDKRDEGWNPNPPPATKMMARIAPKSLPILRSLSRSTSNFCTLTENRSEKLERIADEILSLTKLERNDYAVLLRYKMGFNNYGPSVTGLGSSSSSGATVAASETKAAEKVVFDVKLEKFDPASKIKIIKEVRSFTDLGLKEAKDLVEKAPTVVKKGITKDEAEAIMAKLKDLGATVVLE</sequence>
<dbReference type="Proteomes" id="UP001056120">
    <property type="component" value="Linkage Group LG11"/>
</dbReference>
<name>A0ACB9HT10_9ASTR</name>
<proteinExistence type="predicted"/>
<evidence type="ECO:0000313" key="1">
    <source>
        <dbReference type="EMBL" id="KAI3798967.1"/>
    </source>
</evidence>
<reference evidence="1 2" key="2">
    <citation type="journal article" date="2022" name="Mol. Ecol. Resour.">
        <title>The genomes of chicory, endive, great burdock and yacon provide insights into Asteraceae paleo-polyploidization history and plant inulin production.</title>
        <authorList>
            <person name="Fan W."/>
            <person name="Wang S."/>
            <person name="Wang H."/>
            <person name="Wang A."/>
            <person name="Jiang F."/>
            <person name="Liu H."/>
            <person name="Zhao H."/>
            <person name="Xu D."/>
            <person name="Zhang Y."/>
        </authorList>
    </citation>
    <scope>NUCLEOTIDE SEQUENCE [LARGE SCALE GENOMIC DNA]</scope>
    <source>
        <strain evidence="2">cv. Yunnan</strain>
        <tissue evidence="1">Leaves</tissue>
    </source>
</reference>
<gene>
    <name evidence="1" type="ORF">L1987_34255</name>
</gene>
<evidence type="ECO:0000313" key="2">
    <source>
        <dbReference type="Proteomes" id="UP001056120"/>
    </source>
</evidence>
<reference evidence="2" key="1">
    <citation type="journal article" date="2022" name="Mol. Ecol. Resour.">
        <title>The genomes of chicory, endive, great burdock and yacon provide insights into Asteraceae palaeo-polyploidization history and plant inulin production.</title>
        <authorList>
            <person name="Fan W."/>
            <person name="Wang S."/>
            <person name="Wang H."/>
            <person name="Wang A."/>
            <person name="Jiang F."/>
            <person name="Liu H."/>
            <person name="Zhao H."/>
            <person name="Xu D."/>
            <person name="Zhang Y."/>
        </authorList>
    </citation>
    <scope>NUCLEOTIDE SEQUENCE [LARGE SCALE GENOMIC DNA]</scope>
    <source>
        <strain evidence="2">cv. Yunnan</strain>
    </source>
</reference>
<comment type="caution">
    <text evidence="1">The sequence shown here is derived from an EMBL/GenBank/DDBJ whole genome shotgun (WGS) entry which is preliminary data.</text>
</comment>
<keyword evidence="2" id="KW-1185">Reference proteome</keyword>
<organism evidence="1 2">
    <name type="scientific">Smallanthus sonchifolius</name>
    <dbReference type="NCBI Taxonomy" id="185202"/>
    <lineage>
        <taxon>Eukaryota</taxon>
        <taxon>Viridiplantae</taxon>
        <taxon>Streptophyta</taxon>
        <taxon>Embryophyta</taxon>
        <taxon>Tracheophyta</taxon>
        <taxon>Spermatophyta</taxon>
        <taxon>Magnoliopsida</taxon>
        <taxon>eudicotyledons</taxon>
        <taxon>Gunneridae</taxon>
        <taxon>Pentapetalae</taxon>
        <taxon>asterids</taxon>
        <taxon>campanulids</taxon>
        <taxon>Asterales</taxon>
        <taxon>Asteraceae</taxon>
        <taxon>Asteroideae</taxon>
        <taxon>Heliantheae alliance</taxon>
        <taxon>Millerieae</taxon>
        <taxon>Smallanthus</taxon>
    </lineage>
</organism>